<evidence type="ECO:0000256" key="2">
    <source>
        <dbReference type="ARBA" id="ARBA00022888"/>
    </source>
</evidence>
<evidence type="ECO:0000256" key="1">
    <source>
        <dbReference type="ARBA" id="ARBA00022605"/>
    </source>
</evidence>
<keyword evidence="1" id="KW-0028">Amino-acid biosynthesis</keyword>
<dbReference type="EMBL" id="QKYT01000052">
    <property type="protein sequence ID" value="RIA96028.1"/>
    <property type="molecule type" value="Genomic_DNA"/>
</dbReference>
<dbReference type="Gene3D" id="3.40.50.620">
    <property type="entry name" value="HUPs"/>
    <property type="match status" value="1"/>
</dbReference>
<sequence>MCGILFRLQFKKSATNDSFHNDLWNQLMMRNKQRGPDSQGELFKSIQSQFSSLFTIDLTFFGAVLHLRGPSVVKQPLTESDEQDVLLWNGEIFNGVEIPSGENDTKYLFAALKESHKVENDNEDEDKILHVLRNIEGPYAIVYWQSSKRRLWFGRDCLGRRSLLWHLPSEEEDDFILTSVGCKVSQTSDTSLSPYFAEVPADGIFYLDLDKMLSSASSEPFENFLIHHKWHRTLPFGRVNDTLPSPEDLSQLPTSLDLSNTSFIPIISPKIQDAVNKLIEELGDSVRRRIIDIPQTGSIQDARVAIMFSGGLDCICLAALADKYIPKEEAIDLLNVGFENPRIQQKNKDKKKNVSHKNDSIYDVPDRLTGRQGVEELRKIAPGRIWNFVEVNVPYEEACTFKPEIIELMAPSDTIMDLSIAMAFWFAARGKGQIASLDNTKIKINYESKARVLLVGIGADELLGGYSRHREAFRQCGWQKLIEEVQLDVDRISTRNLGRDDRIISSHSKESRFPYLASNVVSFLCSLPMYIKADMRYERGIGEKLLLRHVARQLGLSKASSLWKRAIQFGAKTAKMTNENSKERGNMRVC</sequence>
<keyword evidence="6" id="KW-1185">Reference proteome</keyword>
<dbReference type="OrthoDB" id="10252281at2759"/>
<name>A0A397TCW2_9GLOM</name>
<dbReference type="CDD" id="cd01991">
    <property type="entry name" value="Asn_synthase_B_C"/>
    <property type="match status" value="1"/>
</dbReference>
<dbReference type="CDD" id="cd03766">
    <property type="entry name" value="Gn_AT_II_novel"/>
    <property type="match status" value="1"/>
</dbReference>
<dbReference type="AlphaFoldDB" id="A0A397TCW2"/>
<dbReference type="Proteomes" id="UP000265703">
    <property type="component" value="Unassembled WGS sequence"/>
</dbReference>
<feature type="domain" description="Glutamine amidotransferase type-2" evidence="4">
    <location>
        <begin position="2"/>
        <end position="210"/>
    </location>
</feature>
<dbReference type="InterPro" id="IPR029055">
    <property type="entry name" value="Ntn_hydrolases_N"/>
</dbReference>
<dbReference type="Gene3D" id="3.60.20.10">
    <property type="entry name" value="Glutamine Phosphoribosylpyrophosphate, subunit 1, domain 1"/>
    <property type="match status" value="1"/>
</dbReference>
<evidence type="ECO:0000259" key="4">
    <source>
        <dbReference type="PROSITE" id="PS51278"/>
    </source>
</evidence>
<dbReference type="Pfam" id="PF13537">
    <property type="entry name" value="GATase_7"/>
    <property type="match status" value="1"/>
</dbReference>
<dbReference type="InterPro" id="IPR017932">
    <property type="entry name" value="GATase_2_dom"/>
</dbReference>
<evidence type="ECO:0000256" key="3">
    <source>
        <dbReference type="ARBA" id="ARBA00022962"/>
    </source>
</evidence>
<proteinExistence type="predicted"/>
<keyword evidence="3" id="KW-0315">Glutamine amidotransferase</keyword>
<dbReference type="InterPro" id="IPR051857">
    <property type="entry name" value="Asn_synthetase_domain"/>
</dbReference>
<organism evidence="5 6">
    <name type="scientific">Glomus cerebriforme</name>
    <dbReference type="NCBI Taxonomy" id="658196"/>
    <lineage>
        <taxon>Eukaryota</taxon>
        <taxon>Fungi</taxon>
        <taxon>Fungi incertae sedis</taxon>
        <taxon>Mucoromycota</taxon>
        <taxon>Glomeromycotina</taxon>
        <taxon>Glomeromycetes</taxon>
        <taxon>Glomerales</taxon>
        <taxon>Glomeraceae</taxon>
        <taxon>Glomus</taxon>
    </lineage>
</organism>
<evidence type="ECO:0000313" key="6">
    <source>
        <dbReference type="Proteomes" id="UP000265703"/>
    </source>
</evidence>
<dbReference type="Pfam" id="PF00733">
    <property type="entry name" value="Asn_synthase"/>
    <property type="match status" value="1"/>
</dbReference>
<dbReference type="InterPro" id="IPR001962">
    <property type="entry name" value="Asn_synthase"/>
</dbReference>
<gene>
    <name evidence="5" type="ORF">C1645_872401</name>
</gene>
<dbReference type="SUPFAM" id="SSF52402">
    <property type="entry name" value="Adenine nucleotide alpha hydrolases-like"/>
    <property type="match status" value="1"/>
</dbReference>
<accession>A0A397TCW2</accession>
<protein>
    <submittedName>
        <fullName evidence="5">Asparagine synthase-domain-containing protein</fullName>
    </submittedName>
</protein>
<reference evidence="5 6" key="1">
    <citation type="submission" date="2018-06" db="EMBL/GenBank/DDBJ databases">
        <title>Comparative genomics reveals the genomic features of Rhizophagus irregularis, R. cerebriforme, R. diaphanum and Gigaspora rosea, and their symbiotic lifestyle signature.</title>
        <authorList>
            <person name="Morin E."/>
            <person name="San Clemente H."/>
            <person name="Chen E.C.H."/>
            <person name="De La Providencia I."/>
            <person name="Hainaut M."/>
            <person name="Kuo A."/>
            <person name="Kohler A."/>
            <person name="Murat C."/>
            <person name="Tang N."/>
            <person name="Roy S."/>
            <person name="Loubradou J."/>
            <person name="Henrissat B."/>
            <person name="Grigoriev I.V."/>
            <person name="Corradi N."/>
            <person name="Roux C."/>
            <person name="Martin F.M."/>
        </authorList>
    </citation>
    <scope>NUCLEOTIDE SEQUENCE [LARGE SCALE GENOMIC DNA]</scope>
    <source>
        <strain evidence="5 6">DAOM 227022</strain>
    </source>
</reference>
<dbReference type="SUPFAM" id="SSF56235">
    <property type="entry name" value="N-terminal nucleophile aminohydrolases (Ntn hydrolases)"/>
    <property type="match status" value="1"/>
</dbReference>
<dbReference type="PANTHER" id="PTHR45937:SF1">
    <property type="entry name" value="ASPARAGINE SYNTHETASE DOMAIN-CONTAINING PROTEIN 1"/>
    <property type="match status" value="1"/>
</dbReference>
<dbReference type="GO" id="GO:0006529">
    <property type="term" value="P:asparagine biosynthetic process"/>
    <property type="evidence" value="ECO:0007669"/>
    <property type="project" value="UniProtKB-KW"/>
</dbReference>
<keyword evidence="2" id="KW-0061">Asparagine biosynthesis</keyword>
<evidence type="ECO:0000313" key="5">
    <source>
        <dbReference type="EMBL" id="RIA96028.1"/>
    </source>
</evidence>
<dbReference type="STRING" id="658196.A0A397TCW2"/>
<dbReference type="GO" id="GO:0004066">
    <property type="term" value="F:asparagine synthase (glutamine-hydrolyzing) activity"/>
    <property type="evidence" value="ECO:0007669"/>
    <property type="project" value="InterPro"/>
</dbReference>
<comment type="caution">
    <text evidence="5">The sequence shown here is derived from an EMBL/GenBank/DDBJ whole genome shotgun (WGS) entry which is preliminary data.</text>
</comment>
<dbReference type="PROSITE" id="PS51278">
    <property type="entry name" value="GATASE_TYPE_2"/>
    <property type="match status" value="1"/>
</dbReference>
<dbReference type="InterPro" id="IPR014729">
    <property type="entry name" value="Rossmann-like_a/b/a_fold"/>
</dbReference>
<dbReference type="PANTHER" id="PTHR45937">
    <property type="entry name" value="ASPARAGINE SYNTHETASE DOMAIN-CONTAINING PROTEIN 1"/>
    <property type="match status" value="1"/>
</dbReference>